<proteinExistence type="predicted"/>
<sequence length="174" mass="20307">MEFLIPLINKLQEVCTTVGTDLIQLPQIVVVGSQMMVEELMDANLEILISDDVEASWLILKNTLLESLAKHTSVTWKKKPKTLPFLTPKIKKLCNRKKKLWEKFVKQKTTTVYEKYKIARNLLRKETRKLTVNYEEHLAKNVKENPKLFWKHISLRKPGRNSFTGYAPCLLVQK</sequence>
<dbReference type="Gene3D" id="3.40.50.300">
    <property type="entry name" value="P-loop containing nucleotide triphosphate hydrolases"/>
    <property type="match status" value="1"/>
</dbReference>
<comment type="caution">
    <text evidence="1">The sequence shown here is derived from an EMBL/GenBank/DDBJ whole genome shotgun (WGS) entry which is preliminary data.</text>
</comment>
<dbReference type="Proteomes" id="UP001187531">
    <property type="component" value="Unassembled WGS sequence"/>
</dbReference>
<organism evidence="1 2">
    <name type="scientific">Artemia franciscana</name>
    <name type="common">Brine shrimp</name>
    <name type="synonym">Artemia sanfranciscana</name>
    <dbReference type="NCBI Taxonomy" id="6661"/>
    <lineage>
        <taxon>Eukaryota</taxon>
        <taxon>Metazoa</taxon>
        <taxon>Ecdysozoa</taxon>
        <taxon>Arthropoda</taxon>
        <taxon>Crustacea</taxon>
        <taxon>Branchiopoda</taxon>
        <taxon>Anostraca</taxon>
        <taxon>Artemiidae</taxon>
        <taxon>Artemia</taxon>
    </lineage>
</organism>
<accession>A0AA88HKV7</accession>
<name>A0AA88HKV7_ARTSF</name>
<evidence type="ECO:0000313" key="2">
    <source>
        <dbReference type="Proteomes" id="UP001187531"/>
    </source>
</evidence>
<dbReference type="EMBL" id="JAVRJZ010000014">
    <property type="protein sequence ID" value="KAK2713755.1"/>
    <property type="molecule type" value="Genomic_DNA"/>
</dbReference>
<protein>
    <submittedName>
        <fullName evidence="1">Uncharacterized protein</fullName>
    </submittedName>
</protein>
<dbReference type="AlphaFoldDB" id="A0AA88HKV7"/>
<keyword evidence="2" id="KW-1185">Reference proteome</keyword>
<reference evidence="1" key="1">
    <citation type="submission" date="2023-07" db="EMBL/GenBank/DDBJ databases">
        <title>Chromosome-level genome assembly of Artemia franciscana.</title>
        <authorList>
            <person name="Jo E."/>
        </authorList>
    </citation>
    <scope>NUCLEOTIDE SEQUENCE</scope>
    <source>
        <tissue evidence="1">Whole body</tissue>
    </source>
</reference>
<gene>
    <name evidence="1" type="ORF">QYM36_009590</name>
</gene>
<evidence type="ECO:0000313" key="1">
    <source>
        <dbReference type="EMBL" id="KAK2713755.1"/>
    </source>
</evidence>
<dbReference type="InterPro" id="IPR027417">
    <property type="entry name" value="P-loop_NTPase"/>
</dbReference>